<accession>A0ACC0WNY7</accession>
<name>A0ACC0WNY7_9STRA</name>
<keyword evidence="2" id="KW-1185">Reference proteome</keyword>
<dbReference type="Proteomes" id="UP001163321">
    <property type="component" value="Chromosome 1"/>
</dbReference>
<evidence type="ECO:0000313" key="1">
    <source>
        <dbReference type="EMBL" id="KAI9920588.1"/>
    </source>
</evidence>
<dbReference type="EMBL" id="CM047580">
    <property type="protein sequence ID" value="KAI9920588.1"/>
    <property type="molecule type" value="Genomic_DNA"/>
</dbReference>
<reference evidence="1 2" key="1">
    <citation type="journal article" date="2022" name="bioRxiv">
        <title>The genome of the oomycete Peronosclerospora sorghi, a cosmopolitan pathogen of maize and sorghum, is inflated with dispersed pseudogenes.</title>
        <authorList>
            <person name="Fletcher K."/>
            <person name="Martin F."/>
            <person name="Isakeit T."/>
            <person name="Cavanaugh K."/>
            <person name="Magill C."/>
            <person name="Michelmore R."/>
        </authorList>
    </citation>
    <scope>NUCLEOTIDE SEQUENCE [LARGE SCALE GENOMIC DNA]</scope>
    <source>
        <strain evidence="1">P6</strain>
    </source>
</reference>
<organism evidence="1 2">
    <name type="scientific">Peronosclerospora sorghi</name>
    <dbReference type="NCBI Taxonomy" id="230839"/>
    <lineage>
        <taxon>Eukaryota</taxon>
        <taxon>Sar</taxon>
        <taxon>Stramenopiles</taxon>
        <taxon>Oomycota</taxon>
        <taxon>Peronosporomycetes</taxon>
        <taxon>Peronosporales</taxon>
        <taxon>Peronosporaceae</taxon>
        <taxon>Peronosclerospora</taxon>
    </lineage>
</organism>
<proteinExistence type="predicted"/>
<protein>
    <submittedName>
        <fullName evidence="1">Uncharacterized protein</fullName>
    </submittedName>
</protein>
<gene>
    <name evidence="1" type="ORF">PsorP6_000065</name>
</gene>
<comment type="caution">
    <text evidence="1">The sequence shown here is derived from an EMBL/GenBank/DDBJ whole genome shotgun (WGS) entry which is preliminary data.</text>
</comment>
<sequence length="200" mass="21967">MYRLFLRVVAPFGVPDAEKFTLLAYTSVVVGGICTIFFLSGTPEKVTVTKRQQEGSALAPNPVMAELKGHGLSLFCEEMPVSDVVSESMTWTCWFKLTSFYQVAIVYMCTRLIVNITQAFLSFYLIVTLEMSATSIAIVPLLVYLSGFVATFCLRRLNESIVRAGSFALGAGLIVLLLTLSYYISPDTACGSIHSRVSWA</sequence>
<evidence type="ECO:0000313" key="2">
    <source>
        <dbReference type="Proteomes" id="UP001163321"/>
    </source>
</evidence>